<dbReference type="Proteomes" id="UP001065047">
    <property type="component" value="Unassembled WGS sequence"/>
</dbReference>
<dbReference type="EMBL" id="BAPF01000015">
    <property type="protein sequence ID" value="GBQ78040.1"/>
    <property type="molecule type" value="Genomic_DNA"/>
</dbReference>
<comment type="caution">
    <text evidence="1">The sequence shown here is derived from an EMBL/GenBank/DDBJ whole genome shotgun (WGS) entry which is preliminary data.</text>
</comment>
<reference evidence="1" key="1">
    <citation type="submission" date="2013-04" db="EMBL/GenBank/DDBJ databases">
        <title>The genome sequencing project of 58 acetic acid bacteria.</title>
        <authorList>
            <person name="Okamoto-Kainuma A."/>
            <person name="Ishikawa M."/>
            <person name="Umino S."/>
            <person name="Koizumi Y."/>
            <person name="Shiwa Y."/>
            <person name="Yoshikawa H."/>
            <person name="Matsutani M."/>
            <person name="Matsushita K."/>
        </authorList>
    </citation>
    <scope>NUCLEOTIDE SEQUENCE</scope>
    <source>
        <strain evidence="1">DSM 14337</strain>
    </source>
</reference>
<gene>
    <name evidence="1" type="ORF">AA14337_1002</name>
</gene>
<keyword evidence="2" id="KW-1185">Reference proteome</keyword>
<organism evidence="1 2">
    <name type="scientific">Acetobacter malorum DSM 14337</name>
    <dbReference type="NCBI Taxonomy" id="1307910"/>
    <lineage>
        <taxon>Bacteria</taxon>
        <taxon>Pseudomonadati</taxon>
        <taxon>Pseudomonadota</taxon>
        <taxon>Alphaproteobacteria</taxon>
        <taxon>Acetobacterales</taxon>
        <taxon>Acetobacteraceae</taxon>
        <taxon>Acetobacter</taxon>
    </lineage>
</organism>
<evidence type="ECO:0000313" key="2">
    <source>
        <dbReference type="Proteomes" id="UP001065047"/>
    </source>
</evidence>
<name>A0ABQ0PQ79_9PROT</name>
<protein>
    <submittedName>
        <fullName evidence="1">Uncharacterized protein</fullName>
    </submittedName>
</protein>
<sequence length="58" mass="7094">MYEATDIFRGSRRSYWAAHTRNFSLGWFNVMTAIEMPHHCDERSHRDPRWLRALEDRL</sequence>
<evidence type="ECO:0000313" key="1">
    <source>
        <dbReference type="EMBL" id="GBQ78040.1"/>
    </source>
</evidence>
<proteinExistence type="predicted"/>
<accession>A0ABQ0PQ79</accession>